<dbReference type="InterPro" id="IPR002586">
    <property type="entry name" value="CobQ/CobB/MinD/ParA_Nub-bd_dom"/>
</dbReference>
<keyword evidence="5" id="KW-0808">Transferase</keyword>
<accession>A0A4Z0BQ81</accession>
<dbReference type="GO" id="GO:0005886">
    <property type="term" value="C:plasma membrane"/>
    <property type="evidence" value="ECO:0007669"/>
    <property type="project" value="TreeGrafter"/>
</dbReference>
<dbReference type="GO" id="GO:0004713">
    <property type="term" value="F:protein tyrosine kinase activity"/>
    <property type="evidence" value="ECO:0007669"/>
    <property type="project" value="TreeGrafter"/>
</dbReference>
<dbReference type="EMBL" id="SMLK01000004">
    <property type="protein sequence ID" value="TFZ00205.1"/>
    <property type="molecule type" value="Genomic_DNA"/>
</dbReference>
<dbReference type="CDD" id="cd05387">
    <property type="entry name" value="BY-kinase"/>
    <property type="match status" value="1"/>
</dbReference>
<dbReference type="AlphaFoldDB" id="A0A4Z0BQ81"/>
<protein>
    <submittedName>
        <fullName evidence="5">Tyrosine protein kinase</fullName>
    </submittedName>
</protein>
<name>A0A4Z0BQ81_9BURK</name>
<sequence>MRAMNGEPENRLPGGGKPPLDGLETGDMPPRRPGKWGPVEIERELRRQRQRSLSYDGRVEPVLEHAGVPDTLARQLRTPLPPLRAYDGDPELVVAADPFGEPAEVFRDLCIQLATKAVDRKTKVALAVVSPNRRDGKSYLAANLAACLGRMGGRTLLVDADLRAPRLHRLLDTEQTDGLSNILRGEGRSSLVQAVQQVPGLFFLPAGPVPMNPVELLQSPRFNLLVFEMLLAFDHLVIDTPAGEWGPDARLVAAAAGAALVVGRKDGSTLEDLRKMLGRMGQQKVEIAGMVINRHDD</sequence>
<dbReference type="SUPFAM" id="SSF52540">
    <property type="entry name" value="P-loop containing nucleoside triphosphate hydrolases"/>
    <property type="match status" value="1"/>
</dbReference>
<feature type="domain" description="CobQ/CobB/MinD/ParA nucleotide binding" evidence="4">
    <location>
        <begin position="136"/>
        <end position="296"/>
    </location>
</feature>
<dbReference type="InterPro" id="IPR027417">
    <property type="entry name" value="P-loop_NTPase"/>
</dbReference>
<keyword evidence="2" id="KW-0067">ATP-binding</keyword>
<dbReference type="InterPro" id="IPR050445">
    <property type="entry name" value="Bact_polysacc_biosynth/exp"/>
</dbReference>
<dbReference type="Pfam" id="PF01656">
    <property type="entry name" value="CbiA"/>
    <property type="match status" value="1"/>
</dbReference>
<dbReference type="InterPro" id="IPR005702">
    <property type="entry name" value="Wzc-like_C"/>
</dbReference>
<keyword evidence="6" id="KW-1185">Reference proteome</keyword>
<evidence type="ECO:0000256" key="3">
    <source>
        <dbReference type="SAM" id="MobiDB-lite"/>
    </source>
</evidence>
<dbReference type="Proteomes" id="UP000297839">
    <property type="component" value="Unassembled WGS sequence"/>
</dbReference>
<evidence type="ECO:0000256" key="1">
    <source>
        <dbReference type="ARBA" id="ARBA00022741"/>
    </source>
</evidence>
<organism evidence="5 6">
    <name type="scientific">Ramlibacter humi</name>
    <dbReference type="NCBI Taxonomy" id="2530451"/>
    <lineage>
        <taxon>Bacteria</taxon>
        <taxon>Pseudomonadati</taxon>
        <taxon>Pseudomonadota</taxon>
        <taxon>Betaproteobacteria</taxon>
        <taxon>Burkholderiales</taxon>
        <taxon>Comamonadaceae</taxon>
        <taxon>Ramlibacter</taxon>
    </lineage>
</organism>
<keyword evidence="5" id="KW-0418">Kinase</keyword>
<dbReference type="RefSeq" id="WP_135250392.1">
    <property type="nucleotide sequence ID" value="NZ_SMLK01000004.1"/>
</dbReference>
<evidence type="ECO:0000313" key="5">
    <source>
        <dbReference type="EMBL" id="TFZ00205.1"/>
    </source>
</evidence>
<evidence type="ECO:0000256" key="2">
    <source>
        <dbReference type="ARBA" id="ARBA00022840"/>
    </source>
</evidence>
<dbReference type="PANTHER" id="PTHR32309">
    <property type="entry name" value="TYROSINE-PROTEIN KINASE"/>
    <property type="match status" value="1"/>
</dbReference>
<dbReference type="PANTHER" id="PTHR32309:SF13">
    <property type="entry name" value="FERRIC ENTEROBACTIN TRANSPORT PROTEIN FEPE"/>
    <property type="match status" value="1"/>
</dbReference>
<proteinExistence type="predicted"/>
<gene>
    <name evidence="5" type="ORF">EZ216_13955</name>
</gene>
<evidence type="ECO:0000259" key="4">
    <source>
        <dbReference type="Pfam" id="PF01656"/>
    </source>
</evidence>
<comment type="caution">
    <text evidence="5">The sequence shown here is derived from an EMBL/GenBank/DDBJ whole genome shotgun (WGS) entry which is preliminary data.</text>
</comment>
<feature type="region of interest" description="Disordered" evidence="3">
    <location>
        <begin position="1"/>
        <end position="42"/>
    </location>
</feature>
<evidence type="ECO:0000313" key="6">
    <source>
        <dbReference type="Proteomes" id="UP000297839"/>
    </source>
</evidence>
<keyword evidence="1" id="KW-0547">Nucleotide-binding</keyword>
<reference evidence="5 6" key="1">
    <citation type="submission" date="2019-03" db="EMBL/GenBank/DDBJ databases">
        <title>Ramlibacter sp. 18x22-1, whole genome shotgun sequence.</title>
        <authorList>
            <person name="Zhang X."/>
            <person name="Feng G."/>
            <person name="Zhu H."/>
        </authorList>
    </citation>
    <scope>NUCLEOTIDE SEQUENCE [LARGE SCALE GENOMIC DNA]</scope>
    <source>
        <strain evidence="5 6">18x22-1</strain>
    </source>
</reference>
<dbReference type="Gene3D" id="3.40.50.300">
    <property type="entry name" value="P-loop containing nucleotide triphosphate hydrolases"/>
    <property type="match status" value="1"/>
</dbReference>
<dbReference type="OrthoDB" id="9808257at2"/>